<organism evidence="2">
    <name type="scientific">Solanum chacoense</name>
    <name type="common">Chaco potato</name>
    <dbReference type="NCBI Taxonomy" id="4108"/>
    <lineage>
        <taxon>Eukaryota</taxon>
        <taxon>Viridiplantae</taxon>
        <taxon>Streptophyta</taxon>
        <taxon>Embryophyta</taxon>
        <taxon>Tracheophyta</taxon>
        <taxon>Spermatophyta</taxon>
        <taxon>Magnoliopsida</taxon>
        <taxon>eudicotyledons</taxon>
        <taxon>Gunneridae</taxon>
        <taxon>Pentapetalae</taxon>
        <taxon>asterids</taxon>
        <taxon>lamiids</taxon>
        <taxon>Solanales</taxon>
        <taxon>Solanaceae</taxon>
        <taxon>Solanoideae</taxon>
        <taxon>Solaneae</taxon>
        <taxon>Solanum</taxon>
    </lineage>
</organism>
<name>A0A0V0HKT7_SOLCH</name>
<keyword evidence="1" id="KW-0732">Signal</keyword>
<evidence type="ECO:0000313" key="2">
    <source>
        <dbReference type="EMBL" id="JAP20544.1"/>
    </source>
</evidence>
<feature type="signal peptide" evidence="1">
    <location>
        <begin position="1"/>
        <end position="21"/>
    </location>
</feature>
<reference evidence="2" key="1">
    <citation type="submission" date="2015-12" db="EMBL/GenBank/DDBJ databases">
        <title>Gene expression during late stages of embryo sac development: a critical building block for successful pollen-pistil interactions.</title>
        <authorList>
            <person name="Liu Y."/>
            <person name="Joly V."/>
            <person name="Sabar M."/>
            <person name="Matton D.P."/>
        </authorList>
    </citation>
    <scope>NUCLEOTIDE SEQUENCE</scope>
</reference>
<feature type="chain" id="PRO_5006865924" evidence="1">
    <location>
        <begin position="22"/>
        <end position="85"/>
    </location>
</feature>
<dbReference type="AlphaFoldDB" id="A0A0V0HKT7"/>
<dbReference type="EMBL" id="GEDG01018729">
    <property type="protein sequence ID" value="JAP20544.1"/>
    <property type="molecule type" value="Transcribed_RNA"/>
</dbReference>
<accession>A0A0V0HKT7</accession>
<evidence type="ECO:0000256" key="1">
    <source>
        <dbReference type="SAM" id="SignalP"/>
    </source>
</evidence>
<proteinExistence type="predicted"/>
<protein>
    <submittedName>
        <fullName evidence="2">Putative ovule protein</fullName>
    </submittedName>
</protein>
<sequence length="85" mass="9479">MSFGFHLVIFTCLLLYTSTPSTKILDPPLTIGSHYLYNTICTWVRACAGKFPSRVGMGHSSTLCCKTFCWSELTILPTSLARQEN</sequence>